<dbReference type="HOGENOM" id="CLU_1761737_0_0_1"/>
<dbReference type="Gramene" id="ONIVA09G15940.1">
    <property type="protein sequence ID" value="ONIVA09G15940.1"/>
    <property type="gene ID" value="ONIVA09G15940"/>
</dbReference>
<dbReference type="Proteomes" id="UP000006591">
    <property type="component" value="Chromosome 9"/>
</dbReference>
<reference evidence="2" key="2">
    <citation type="submission" date="2018-04" db="EMBL/GenBank/DDBJ databases">
        <title>OnivRS2 (Oryza nivara Reference Sequence Version 2).</title>
        <authorList>
            <person name="Zhang J."/>
            <person name="Kudrna D."/>
            <person name="Lee S."/>
            <person name="Talag J."/>
            <person name="Rajasekar S."/>
            <person name="Welchert J."/>
            <person name="Hsing Y.-I."/>
            <person name="Wing R.A."/>
        </authorList>
    </citation>
    <scope>NUCLEOTIDE SEQUENCE [LARGE SCALE GENOMIC DNA]</scope>
    <source>
        <strain evidence="2">SL10</strain>
    </source>
</reference>
<keyword evidence="3" id="KW-1185">Reference proteome</keyword>
<name>A0A0E0ILS6_ORYNI</name>
<evidence type="ECO:0000256" key="1">
    <source>
        <dbReference type="SAM" id="MobiDB-lite"/>
    </source>
</evidence>
<feature type="compositionally biased region" description="Low complexity" evidence="1">
    <location>
        <begin position="39"/>
        <end position="52"/>
    </location>
</feature>
<evidence type="ECO:0000313" key="3">
    <source>
        <dbReference type="Proteomes" id="UP000006591"/>
    </source>
</evidence>
<protein>
    <submittedName>
        <fullName evidence="2">Uncharacterized protein</fullName>
    </submittedName>
</protein>
<sequence>MGSVGLVSPLPPMRFRPLGARRRLHDHQAGPPTSWHGFAPPSGVAPSRRSRSRSAVVAARAHQLAGPPSFCSLVSGEKWDQERAIWELGFFPSPRSALHPARIGRLRFAQRRAVAAVDYATPNGPQKCIGPSPHMWVALSCSACGPSN</sequence>
<organism evidence="2">
    <name type="scientific">Oryza nivara</name>
    <name type="common">Indian wild rice</name>
    <name type="synonym">Oryza sativa f. spontanea</name>
    <dbReference type="NCBI Taxonomy" id="4536"/>
    <lineage>
        <taxon>Eukaryota</taxon>
        <taxon>Viridiplantae</taxon>
        <taxon>Streptophyta</taxon>
        <taxon>Embryophyta</taxon>
        <taxon>Tracheophyta</taxon>
        <taxon>Spermatophyta</taxon>
        <taxon>Magnoliopsida</taxon>
        <taxon>Liliopsida</taxon>
        <taxon>Poales</taxon>
        <taxon>Poaceae</taxon>
        <taxon>BOP clade</taxon>
        <taxon>Oryzoideae</taxon>
        <taxon>Oryzeae</taxon>
        <taxon>Oryzinae</taxon>
        <taxon>Oryza</taxon>
    </lineage>
</organism>
<dbReference type="AlphaFoldDB" id="A0A0E0ILS6"/>
<dbReference type="EnsemblPlants" id="ONIVA09G15940.1">
    <property type="protein sequence ID" value="ONIVA09G15940.1"/>
    <property type="gene ID" value="ONIVA09G15940"/>
</dbReference>
<reference evidence="2" key="1">
    <citation type="submission" date="2015-04" db="UniProtKB">
        <authorList>
            <consortium name="EnsemblPlants"/>
        </authorList>
    </citation>
    <scope>IDENTIFICATION</scope>
    <source>
        <strain evidence="2">SL10</strain>
    </source>
</reference>
<evidence type="ECO:0000313" key="2">
    <source>
        <dbReference type="EnsemblPlants" id="ONIVA09G15940.1"/>
    </source>
</evidence>
<proteinExistence type="predicted"/>
<feature type="region of interest" description="Disordered" evidence="1">
    <location>
        <begin position="24"/>
        <end position="52"/>
    </location>
</feature>
<accession>A0A0E0ILS6</accession>